<dbReference type="RefSeq" id="WP_099476962.1">
    <property type="nucleotide sequence ID" value="NZ_CP016809.1"/>
</dbReference>
<dbReference type="InterPro" id="IPR036689">
    <property type="entry name" value="ESAT-6-like_sf"/>
</dbReference>
<dbReference type="EMBL" id="CP016809">
    <property type="protein sequence ID" value="ANY72111.1"/>
    <property type="molecule type" value="Genomic_DNA"/>
</dbReference>
<evidence type="ECO:0000256" key="1">
    <source>
        <dbReference type="RuleBase" id="RU362001"/>
    </source>
</evidence>
<organism evidence="2">
    <name type="scientific">Paenibacillus ihbetae</name>
    <dbReference type="NCBI Taxonomy" id="1870820"/>
    <lineage>
        <taxon>Bacteria</taxon>
        <taxon>Bacillati</taxon>
        <taxon>Bacillota</taxon>
        <taxon>Bacilli</taxon>
        <taxon>Bacillales</taxon>
        <taxon>Paenibacillaceae</taxon>
        <taxon>Paenibacillus</taxon>
    </lineage>
</organism>
<protein>
    <recommendedName>
        <fullName evidence="1">ESAT-6-like protein</fullName>
    </recommendedName>
</protein>
<dbReference type="Pfam" id="PF06013">
    <property type="entry name" value="WXG100"/>
    <property type="match status" value="1"/>
</dbReference>
<dbReference type="SUPFAM" id="SSF140453">
    <property type="entry name" value="EsxAB dimer-like"/>
    <property type="match status" value="1"/>
</dbReference>
<dbReference type="InterPro" id="IPR010310">
    <property type="entry name" value="T7SS_ESAT-6-like"/>
</dbReference>
<reference evidence="2" key="1">
    <citation type="submission" date="2016-08" db="EMBL/GenBank/DDBJ databases">
        <title>Complete Genome Seqeunce of Paenibacillus sp. nov. IHBB 9852 from high altitute lake of Indian trans-Himalayas.</title>
        <authorList>
            <person name="Kiran S."/>
            <person name="Swarnkar M.K."/>
            <person name="Rana A."/>
            <person name="Tewari R."/>
            <person name="Gulati A."/>
        </authorList>
    </citation>
    <scope>NUCLEOTIDE SEQUENCE [LARGE SCALE GENOMIC DNA]</scope>
    <source>
        <strain evidence="2">IHBB 9852</strain>
    </source>
</reference>
<dbReference type="KEGG" id="pib:BBD41_05635"/>
<name>A0A1B2DWP7_9BACL</name>
<gene>
    <name evidence="2" type="ORF">BBD41_05635</name>
</gene>
<comment type="similarity">
    <text evidence="1">Belongs to the WXG100 family.</text>
</comment>
<evidence type="ECO:0000313" key="2">
    <source>
        <dbReference type="EMBL" id="ANY72111.1"/>
    </source>
</evidence>
<dbReference type="Gene3D" id="1.10.287.1060">
    <property type="entry name" value="ESAT-6-like"/>
    <property type="match status" value="1"/>
</dbReference>
<proteinExistence type="inferred from homology"/>
<dbReference type="AlphaFoldDB" id="A0A1B2DWP7"/>
<dbReference type="NCBIfam" id="TIGR03930">
    <property type="entry name" value="WXG100_ESAT6"/>
    <property type="match status" value="1"/>
</dbReference>
<accession>A0A1B2DWP7</accession>
<sequence>MSGRIDVSPEELRRAAADIRSGSEYGGELVARLSQIIETLNAEWEGVSQQRFRTEAEETKAELMNFIALMQSVEQELMSIAARFAEADGQR</sequence>